<protein>
    <submittedName>
        <fullName evidence="2">SDR family oxidoreductase</fullName>
    </submittedName>
</protein>
<evidence type="ECO:0000313" key="3">
    <source>
        <dbReference type="Proteomes" id="UP001224392"/>
    </source>
</evidence>
<evidence type="ECO:0000256" key="1">
    <source>
        <dbReference type="RuleBase" id="RU000363"/>
    </source>
</evidence>
<dbReference type="Gene3D" id="3.40.50.720">
    <property type="entry name" value="NAD(P)-binding Rossmann-like Domain"/>
    <property type="match status" value="1"/>
</dbReference>
<reference evidence="2 3" key="1">
    <citation type="submission" date="2023-04" db="EMBL/GenBank/DDBJ databases">
        <title>Marinobulbifer ophiurae gen. nov., sp. Nov., isolate from tissue of brittle star Ophioplocus japonicus.</title>
        <authorList>
            <person name="Kawano K."/>
            <person name="Sawayama S."/>
            <person name="Nakagawa S."/>
        </authorList>
    </citation>
    <scope>NUCLEOTIDE SEQUENCE [LARGE SCALE GENOMIC DNA]</scope>
    <source>
        <strain evidence="2 3">NKW57</strain>
    </source>
</reference>
<dbReference type="RefSeq" id="WP_285762823.1">
    <property type="nucleotide sequence ID" value="NZ_BSYJ01000001.1"/>
</dbReference>
<dbReference type="InterPro" id="IPR002347">
    <property type="entry name" value="SDR_fam"/>
</dbReference>
<dbReference type="SUPFAM" id="SSF51735">
    <property type="entry name" value="NAD(P)-binding Rossmann-fold domains"/>
    <property type="match status" value="1"/>
</dbReference>
<proteinExistence type="inferred from homology"/>
<comment type="similarity">
    <text evidence="1">Belongs to the short-chain dehydrogenases/reductases (SDR) family.</text>
</comment>
<dbReference type="InterPro" id="IPR036291">
    <property type="entry name" value="NAD(P)-bd_dom_sf"/>
</dbReference>
<dbReference type="InterPro" id="IPR052625">
    <property type="entry name" value="Chl_b_Red"/>
</dbReference>
<gene>
    <name evidence="2" type="ORF">MNKW57_06410</name>
</gene>
<accession>A0ABQ6LW59</accession>
<organism evidence="2 3">
    <name type="scientific">Biformimicrobium ophioploci</name>
    <dbReference type="NCBI Taxonomy" id="3036711"/>
    <lineage>
        <taxon>Bacteria</taxon>
        <taxon>Pseudomonadati</taxon>
        <taxon>Pseudomonadota</taxon>
        <taxon>Gammaproteobacteria</taxon>
        <taxon>Cellvibrionales</taxon>
        <taxon>Microbulbiferaceae</taxon>
        <taxon>Biformimicrobium</taxon>
    </lineage>
</organism>
<dbReference type="Pfam" id="PF00106">
    <property type="entry name" value="adh_short"/>
    <property type="match status" value="1"/>
</dbReference>
<name>A0ABQ6LW59_9GAMM</name>
<dbReference type="PANTHER" id="PTHR24314">
    <property type="entry name" value="NON-SPECIFIC LIPID TRANSFER PROTEIN-RELATED"/>
    <property type="match status" value="1"/>
</dbReference>
<comment type="caution">
    <text evidence="2">The sequence shown here is derived from an EMBL/GenBank/DDBJ whole genome shotgun (WGS) entry which is preliminary data.</text>
</comment>
<dbReference type="EMBL" id="BSYJ01000001">
    <property type="protein sequence ID" value="GMG86320.1"/>
    <property type="molecule type" value="Genomic_DNA"/>
</dbReference>
<keyword evidence="3" id="KW-1185">Reference proteome</keyword>
<dbReference type="CDD" id="cd05233">
    <property type="entry name" value="SDR_c"/>
    <property type="match status" value="1"/>
</dbReference>
<dbReference type="PRINTS" id="PR00080">
    <property type="entry name" value="SDRFAMILY"/>
</dbReference>
<dbReference type="Proteomes" id="UP001224392">
    <property type="component" value="Unassembled WGS sequence"/>
</dbReference>
<dbReference type="PANTHER" id="PTHR24314:SF21">
    <property type="entry name" value="CHLOROPHYLL(IDE) B REDUCTASE NYC1, CHLOROPLASTIC-RELATED"/>
    <property type="match status" value="1"/>
</dbReference>
<dbReference type="PRINTS" id="PR00081">
    <property type="entry name" value="GDHRDH"/>
</dbReference>
<sequence>MANIVITGSTKGIGFGLARAFLDAGHTVTISGRSDLSVRTALERLQAPAERCAGIACDTSVMRQVQLLWDFAEETFGPVDIWINNAGLARTGWSICDTPQEEIESMLATNIQGTINGCRVAATGMRAPRKGQTQGGKIFNMLGGGSDGEHFPGMGIYGSTKRALDYFTDALQKELQDSGIVVGKIRPGMVVTEAVVREARENPARFARSRKFMNKLVDQVDTVAPFLARRILECQRSGTKIRWLTGSRIGMRMFAGLFRAREDQFARHGL</sequence>
<evidence type="ECO:0000313" key="2">
    <source>
        <dbReference type="EMBL" id="GMG86320.1"/>
    </source>
</evidence>